<dbReference type="OrthoDB" id="9786272at2"/>
<dbReference type="PANTHER" id="PTHR43095">
    <property type="entry name" value="SUGAR KINASE"/>
    <property type="match status" value="1"/>
</dbReference>
<dbReference type="SUPFAM" id="SSF53067">
    <property type="entry name" value="Actin-like ATPase domain"/>
    <property type="match status" value="2"/>
</dbReference>
<evidence type="ECO:0000256" key="1">
    <source>
        <dbReference type="ARBA" id="ARBA00009156"/>
    </source>
</evidence>
<dbReference type="PANTHER" id="PTHR43095:SF2">
    <property type="entry name" value="GLUCONOKINASE"/>
    <property type="match status" value="1"/>
</dbReference>
<protein>
    <submittedName>
        <fullName evidence="6">Sugar (Pentulose or hexulose) kinase</fullName>
    </submittedName>
</protein>
<evidence type="ECO:0000256" key="3">
    <source>
        <dbReference type="ARBA" id="ARBA00022777"/>
    </source>
</evidence>
<reference evidence="6 7" key="1">
    <citation type="submission" date="2017-05" db="EMBL/GenBank/DDBJ databases">
        <authorList>
            <person name="Varghese N."/>
            <person name="Submissions S."/>
        </authorList>
    </citation>
    <scope>NUCLEOTIDE SEQUENCE [LARGE SCALE GENOMIC DNA]</scope>
    <source>
        <strain evidence="6 7">DSM 21194</strain>
    </source>
</reference>
<dbReference type="Pfam" id="PF00370">
    <property type="entry name" value="FGGY_N"/>
    <property type="match status" value="1"/>
</dbReference>
<feature type="domain" description="Carbohydrate kinase FGGY C-terminal" evidence="5">
    <location>
        <begin position="246"/>
        <end position="441"/>
    </location>
</feature>
<dbReference type="GO" id="GO:0005975">
    <property type="term" value="P:carbohydrate metabolic process"/>
    <property type="evidence" value="ECO:0007669"/>
    <property type="project" value="InterPro"/>
</dbReference>
<gene>
    <name evidence="6" type="ORF">SAMN06265218_103268</name>
</gene>
<organism evidence="6 7">
    <name type="scientific">Fodinibius sediminis</name>
    <dbReference type="NCBI Taxonomy" id="1214077"/>
    <lineage>
        <taxon>Bacteria</taxon>
        <taxon>Pseudomonadati</taxon>
        <taxon>Balneolota</taxon>
        <taxon>Balneolia</taxon>
        <taxon>Balneolales</taxon>
        <taxon>Balneolaceae</taxon>
        <taxon>Fodinibius</taxon>
    </lineage>
</organism>
<accession>A0A521BP70</accession>
<keyword evidence="2" id="KW-0808">Transferase</keyword>
<dbReference type="EMBL" id="FXTH01000003">
    <property type="protein sequence ID" value="SMO48944.1"/>
    <property type="molecule type" value="Genomic_DNA"/>
</dbReference>
<feature type="domain" description="Carbohydrate kinase FGGY N-terminal" evidence="4">
    <location>
        <begin position="8"/>
        <end position="214"/>
    </location>
</feature>
<dbReference type="InterPro" id="IPR018484">
    <property type="entry name" value="FGGY_N"/>
</dbReference>
<dbReference type="CDD" id="cd07772">
    <property type="entry name" value="ASKHA_NBD_FGGY_NaCK-like"/>
    <property type="match status" value="1"/>
</dbReference>
<dbReference type="AlphaFoldDB" id="A0A521BP70"/>
<keyword evidence="7" id="KW-1185">Reference proteome</keyword>
<dbReference type="RefSeq" id="WP_142713478.1">
    <property type="nucleotide sequence ID" value="NZ_FXTH01000003.1"/>
</dbReference>
<dbReference type="InterPro" id="IPR049382">
    <property type="entry name" value="FGGY_C_2"/>
</dbReference>
<evidence type="ECO:0000313" key="7">
    <source>
        <dbReference type="Proteomes" id="UP000317593"/>
    </source>
</evidence>
<dbReference type="InterPro" id="IPR043129">
    <property type="entry name" value="ATPase_NBD"/>
</dbReference>
<dbReference type="InterPro" id="IPR050406">
    <property type="entry name" value="FGGY_Carb_Kinase"/>
</dbReference>
<name>A0A521BP70_9BACT</name>
<evidence type="ECO:0000259" key="5">
    <source>
        <dbReference type="Pfam" id="PF21546"/>
    </source>
</evidence>
<dbReference type="Pfam" id="PF21546">
    <property type="entry name" value="FGGY_C_2"/>
    <property type="match status" value="1"/>
</dbReference>
<proteinExistence type="inferred from homology"/>
<evidence type="ECO:0000313" key="6">
    <source>
        <dbReference type="EMBL" id="SMO48944.1"/>
    </source>
</evidence>
<dbReference type="GO" id="GO:0016301">
    <property type="term" value="F:kinase activity"/>
    <property type="evidence" value="ECO:0007669"/>
    <property type="project" value="UniProtKB-KW"/>
</dbReference>
<evidence type="ECO:0000259" key="4">
    <source>
        <dbReference type="Pfam" id="PF00370"/>
    </source>
</evidence>
<dbReference type="Proteomes" id="UP000317593">
    <property type="component" value="Unassembled WGS sequence"/>
</dbReference>
<sequence>MATPVTAVFDIGKTNKKFFLFDEDYSILQKQQTTLDQQEDEDGDPCEDLRQLEYWMLNKLEAACRDEEIDIRALNFSGYGASLVHLDKQGRAIPPLYSYLKHYPEQLLQQFYKKYGGRKAFVLQTASPPMGMLNSGLQLYWLKHERPEKFKRIDCTLHFPQYLSYLVSRKAVTEQTSIGCHTALWDYEKGGYHRWLEQEGMTKLLPPIRPVSTVNDVSTYGTEMEVGIGIHDSSAALAPYLFASDSSFMLISTGTWSITLNPFNKEPLTYEELQRDCLCYMDIHGNQVKAARLFLGSEYMHQTKKLSRHFGKEHRQNSVKLDPVLLNRLSKEASPPARLQLETAHTSGPFPTEGAGDWQVDQFASYKEGYHQLMLDLAAIQVESIKLAEGNTAVDKLIVAGGFSQNDFYVNLLASFLPNREVYTASLPHASALGAAMVMNERNGEWKKSIDWKALLGLERHKPLEELEVGHYTWEPPATNSK</sequence>
<comment type="similarity">
    <text evidence="1">Belongs to the FGGY kinase family.</text>
</comment>
<dbReference type="Gene3D" id="3.30.420.40">
    <property type="match status" value="2"/>
</dbReference>
<keyword evidence="3 6" id="KW-0418">Kinase</keyword>
<evidence type="ECO:0000256" key="2">
    <source>
        <dbReference type="ARBA" id="ARBA00022679"/>
    </source>
</evidence>